<comment type="subcellular location">
    <subcellularLocation>
        <location evidence="1">Cell envelope</location>
    </subcellularLocation>
</comment>
<feature type="domain" description="Periplasmic binding protein" evidence="5">
    <location>
        <begin position="62"/>
        <end position="319"/>
    </location>
</feature>
<dbReference type="PANTHER" id="PTHR46847">
    <property type="entry name" value="D-ALLOSE-BINDING PERIPLASMIC PROTEIN-RELATED"/>
    <property type="match status" value="1"/>
</dbReference>
<feature type="chain" id="PRO_5033554516" evidence="4">
    <location>
        <begin position="26"/>
        <end position="358"/>
    </location>
</feature>
<evidence type="ECO:0000256" key="1">
    <source>
        <dbReference type="ARBA" id="ARBA00004196"/>
    </source>
</evidence>
<dbReference type="InterPro" id="IPR025997">
    <property type="entry name" value="SBP_2_dom"/>
</dbReference>
<organism evidence="7 8">
    <name type="scientific">Blautia wexlerae</name>
    <dbReference type="NCBI Taxonomy" id="418240"/>
    <lineage>
        <taxon>Bacteria</taxon>
        <taxon>Bacillati</taxon>
        <taxon>Bacillota</taxon>
        <taxon>Clostridia</taxon>
        <taxon>Lachnospirales</taxon>
        <taxon>Lachnospiraceae</taxon>
        <taxon>Blautia</taxon>
    </lineage>
</organism>
<proteinExistence type="inferred from homology"/>
<evidence type="ECO:0000256" key="2">
    <source>
        <dbReference type="ARBA" id="ARBA00007639"/>
    </source>
</evidence>
<dbReference type="GO" id="GO:0030313">
    <property type="term" value="C:cell envelope"/>
    <property type="evidence" value="ECO:0007669"/>
    <property type="project" value="UniProtKB-SubCell"/>
</dbReference>
<dbReference type="Proteomes" id="UP000477156">
    <property type="component" value="Unassembled WGS sequence"/>
</dbReference>
<protein>
    <submittedName>
        <fullName evidence="7">Substrate-binding domain-containing protein</fullName>
    </submittedName>
</protein>
<evidence type="ECO:0000259" key="5">
    <source>
        <dbReference type="Pfam" id="PF13407"/>
    </source>
</evidence>
<accession>A0A6L8XP16</accession>
<dbReference type="PANTHER" id="PTHR46847:SF1">
    <property type="entry name" value="D-ALLOSE-BINDING PERIPLASMIC PROTEIN-RELATED"/>
    <property type="match status" value="1"/>
</dbReference>
<evidence type="ECO:0000313" key="9">
    <source>
        <dbReference type="Proteomes" id="UP000477285"/>
    </source>
</evidence>
<dbReference type="RefSeq" id="WP_022380155.1">
    <property type="nucleotide sequence ID" value="NZ_AP031426.1"/>
</dbReference>
<evidence type="ECO:0000313" key="7">
    <source>
        <dbReference type="EMBL" id="MZS87754.1"/>
    </source>
</evidence>
<dbReference type="Pfam" id="PF13407">
    <property type="entry name" value="Peripla_BP_4"/>
    <property type="match status" value="1"/>
</dbReference>
<dbReference type="AlphaFoldDB" id="A0A6L8XP16"/>
<gene>
    <name evidence="7" type="ORF">GT712_01275</name>
    <name evidence="6" type="ORF">GT728_13120</name>
</gene>
<evidence type="ECO:0000313" key="6">
    <source>
        <dbReference type="EMBL" id="MZL34116.1"/>
    </source>
</evidence>
<evidence type="ECO:0000256" key="4">
    <source>
        <dbReference type="SAM" id="SignalP"/>
    </source>
</evidence>
<comment type="caution">
    <text evidence="7">The sequence shown here is derived from an EMBL/GenBank/DDBJ whole genome shotgun (WGS) entry which is preliminary data.</text>
</comment>
<dbReference type="Gene3D" id="3.40.50.2300">
    <property type="match status" value="2"/>
</dbReference>
<dbReference type="SUPFAM" id="SSF53822">
    <property type="entry name" value="Periplasmic binding protein-like I"/>
    <property type="match status" value="1"/>
</dbReference>
<dbReference type="CDD" id="cd06316">
    <property type="entry name" value="PBP1_ABC_sugar_binding-like"/>
    <property type="match status" value="1"/>
</dbReference>
<name>A0A6L8XP16_9FIRM</name>
<dbReference type="InterPro" id="IPR028082">
    <property type="entry name" value="Peripla_BP_I"/>
</dbReference>
<dbReference type="GO" id="GO:0030246">
    <property type="term" value="F:carbohydrate binding"/>
    <property type="evidence" value="ECO:0007669"/>
    <property type="project" value="UniProtKB-ARBA"/>
</dbReference>
<evidence type="ECO:0000256" key="3">
    <source>
        <dbReference type="ARBA" id="ARBA00022729"/>
    </source>
</evidence>
<sequence>MKKKLVGMLATATLLTMALAGNVQAAEIRSVGPDGEAAVDASTIELTDDQIAQIKEGGYTAAICLHYGGNDWSTSQQKGLEDTFGELGIEIVAVTDANFSAETQVSNIETVMAKKPDILVSIPTDATATADAYKQAAAAGIKIVFMDQRADGLEAGKDYVSVVSADNYGNGYASGTVLGDALGGKGKVAMVYYDANFAPTNQRDEGFRDAMKNYPDIEIVTEQGFTDESGCAEQGDAILTQFPNIDGIYASWDVPMEGVLSAVRAAGMEGKVTLACNDLGNNVAREIASGNIAGGGAQMPYDQGVAEAKLAALALLGEETPSYVAVPAETVTHENVLEAYTDVYHVETPDWLKEAYVE</sequence>
<evidence type="ECO:0000313" key="8">
    <source>
        <dbReference type="Proteomes" id="UP000477156"/>
    </source>
</evidence>
<dbReference type="Proteomes" id="UP000477285">
    <property type="component" value="Unassembled WGS sequence"/>
</dbReference>
<keyword evidence="3 4" id="KW-0732">Signal</keyword>
<reference evidence="8 9" key="1">
    <citation type="journal article" date="2019" name="Nat. Med.">
        <title>A library of human gut bacterial isolates paired with longitudinal multiomics data enables mechanistic microbiome research.</title>
        <authorList>
            <person name="Poyet M."/>
            <person name="Groussin M."/>
            <person name="Gibbons S.M."/>
            <person name="Avila-Pacheco J."/>
            <person name="Jiang X."/>
            <person name="Kearney S.M."/>
            <person name="Perrotta A.R."/>
            <person name="Berdy B."/>
            <person name="Zhao S."/>
            <person name="Lieberman T.D."/>
            <person name="Swanson P.K."/>
            <person name="Smith M."/>
            <person name="Roesemann S."/>
            <person name="Alexander J.E."/>
            <person name="Rich S.A."/>
            <person name="Livny J."/>
            <person name="Vlamakis H."/>
            <person name="Clish C."/>
            <person name="Bullock K."/>
            <person name="Deik A."/>
            <person name="Scott J."/>
            <person name="Pierce K.A."/>
            <person name="Xavier R.J."/>
            <person name="Alm E.J."/>
        </authorList>
    </citation>
    <scope>NUCLEOTIDE SEQUENCE [LARGE SCALE GENOMIC DNA]</scope>
    <source>
        <strain evidence="6 9">BIOML-A1</strain>
        <strain evidence="7 8">BIOML-A12</strain>
    </source>
</reference>
<dbReference type="EMBL" id="WWVQ01000032">
    <property type="protein sequence ID" value="MZL34116.1"/>
    <property type="molecule type" value="Genomic_DNA"/>
</dbReference>
<feature type="signal peptide" evidence="4">
    <location>
        <begin position="1"/>
        <end position="25"/>
    </location>
</feature>
<comment type="similarity">
    <text evidence="2">Belongs to the bacterial solute-binding protein 2 family.</text>
</comment>
<dbReference type="EMBL" id="WWVF01000002">
    <property type="protein sequence ID" value="MZS87754.1"/>
    <property type="molecule type" value="Genomic_DNA"/>
</dbReference>